<name>I1HM30_BRADI</name>
<accession>I1HM30</accession>
<reference evidence="3" key="3">
    <citation type="submission" date="2018-08" db="UniProtKB">
        <authorList>
            <consortium name="EnsemblPlants"/>
        </authorList>
    </citation>
    <scope>IDENTIFICATION</scope>
    <source>
        <strain evidence="3">cv. Bd21</strain>
    </source>
</reference>
<reference evidence="2" key="2">
    <citation type="submission" date="2017-06" db="EMBL/GenBank/DDBJ databases">
        <title>WGS assembly of Brachypodium distachyon.</title>
        <authorList>
            <consortium name="The International Brachypodium Initiative"/>
            <person name="Lucas S."/>
            <person name="Harmon-Smith M."/>
            <person name="Lail K."/>
            <person name="Tice H."/>
            <person name="Grimwood J."/>
            <person name="Bruce D."/>
            <person name="Barry K."/>
            <person name="Shu S."/>
            <person name="Lindquist E."/>
            <person name="Wang M."/>
            <person name="Pitluck S."/>
            <person name="Vogel J.P."/>
            <person name="Garvin D.F."/>
            <person name="Mockler T.C."/>
            <person name="Schmutz J."/>
            <person name="Rokhsar D."/>
            <person name="Bevan M.W."/>
        </authorList>
    </citation>
    <scope>NUCLEOTIDE SEQUENCE</scope>
    <source>
        <strain evidence="2">Bd21</strain>
    </source>
</reference>
<dbReference type="HOGENOM" id="CLU_158291_0_0_1"/>
<evidence type="ECO:0000313" key="2">
    <source>
        <dbReference type="EMBL" id="KQK07620.1"/>
    </source>
</evidence>
<dbReference type="Proteomes" id="UP000008810">
    <property type="component" value="Chromosome 2"/>
</dbReference>
<dbReference type="EMBL" id="CM000881">
    <property type="protein sequence ID" value="KQK07620.1"/>
    <property type="molecule type" value="Genomic_DNA"/>
</dbReference>
<dbReference type="InParanoid" id="I1HM30"/>
<dbReference type="EnsemblPlants" id="KQK07620">
    <property type="protein sequence ID" value="KQK07620"/>
    <property type="gene ID" value="BRADI_2g36620v3"/>
</dbReference>
<sequence>MFGWGKRRKTPAPATGGTGEVAVQKVDRIEFHNLIKPPPRFGGSGTITANPRNPAPLPPAVTGTAARMPDGSPREDINRKASRFIEDTKKRWQLAHKSFRATSAGR</sequence>
<dbReference type="eggNOG" id="ENOG502R3WX">
    <property type="taxonomic scope" value="Eukaryota"/>
</dbReference>
<organism evidence="3">
    <name type="scientific">Brachypodium distachyon</name>
    <name type="common">Purple false brome</name>
    <name type="synonym">Trachynia distachya</name>
    <dbReference type="NCBI Taxonomy" id="15368"/>
    <lineage>
        <taxon>Eukaryota</taxon>
        <taxon>Viridiplantae</taxon>
        <taxon>Streptophyta</taxon>
        <taxon>Embryophyta</taxon>
        <taxon>Tracheophyta</taxon>
        <taxon>Spermatophyta</taxon>
        <taxon>Magnoliopsida</taxon>
        <taxon>Liliopsida</taxon>
        <taxon>Poales</taxon>
        <taxon>Poaceae</taxon>
        <taxon>BOP clade</taxon>
        <taxon>Pooideae</taxon>
        <taxon>Stipodae</taxon>
        <taxon>Brachypodieae</taxon>
        <taxon>Brachypodium</taxon>
    </lineage>
</organism>
<evidence type="ECO:0000313" key="3">
    <source>
        <dbReference type="EnsemblPlants" id="KQK07620"/>
    </source>
</evidence>
<dbReference type="OMA" id="GAISNAW"/>
<evidence type="ECO:0000256" key="1">
    <source>
        <dbReference type="SAM" id="MobiDB-lite"/>
    </source>
</evidence>
<feature type="region of interest" description="Disordered" evidence="1">
    <location>
        <begin position="1"/>
        <end position="20"/>
    </location>
</feature>
<dbReference type="OrthoDB" id="695099at2759"/>
<protein>
    <submittedName>
        <fullName evidence="2 3">Uncharacterized protein</fullName>
    </submittedName>
</protein>
<gene>
    <name evidence="2" type="ORF">BRADI_2g36620v3</name>
</gene>
<dbReference type="AlphaFoldDB" id="I1HM30"/>
<feature type="region of interest" description="Disordered" evidence="1">
    <location>
        <begin position="34"/>
        <end position="79"/>
    </location>
</feature>
<reference evidence="2 3" key="1">
    <citation type="journal article" date="2010" name="Nature">
        <title>Genome sequencing and analysis of the model grass Brachypodium distachyon.</title>
        <authorList>
            <consortium name="International Brachypodium Initiative"/>
        </authorList>
    </citation>
    <scope>NUCLEOTIDE SEQUENCE [LARGE SCALE GENOMIC DNA]</scope>
    <source>
        <strain evidence="2 3">Bd21</strain>
    </source>
</reference>
<dbReference type="FunCoup" id="I1HM30">
    <property type="interactions" value="816"/>
</dbReference>
<proteinExistence type="predicted"/>
<feature type="compositionally biased region" description="Basic residues" evidence="1">
    <location>
        <begin position="1"/>
        <end position="10"/>
    </location>
</feature>
<keyword evidence="4" id="KW-1185">Reference proteome</keyword>
<evidence type="ECO:0000313" key="4">
    <source>
        <dbReference type="Proteomes" id="UP000008810"/>
    </source>
</evidence>
<dbReference type="Gramene" id="KQK07620">
    <property type="protein sequence ID" value="KQK07620"/>
    <property type="gene ID" value="BRADI_2g36620v3"/>
</dbReference>